<organism evidence="6 7">
    <name type="scientific">Shewanella electrica</name>
    <dbReference type="NCBI Taxonomy" id="515560"/>
    <lineage>
        <taxon>Bacteria</taxon>
        <taxon>Pseudomonadati</taxon>
        <taxon>Pseudomonadota</taxon>
        <taxon>Gammaproteobacteria</taxon>
        <taxon>Alteromonadales</taxon>
        <taxon>Shewanellaceae</taxon>
        <taxon>Shewanella</taxon>
    </lineage>
</organism>
<dbReference type="Gene3D" id="1.10.443.10">
    <property type="entry name" value="Intergrase catalytic core"/>
    <property type="match status" value="1"/>
</dbReference>
<evidence type="ECO:0000313" key="7">
    <source>
        <dbReference type="Proteomes" id="UP001201549"/>
    </source>
</evidence>
<proteinExistence type="inferred from homology"/>
<dbReference type="PANTHER" id="PTHR30629">
    <property type="entry name" value="PROPHAGE INTEGRASE"/>
    <property type="match status" value="1"/>
</dbReference>
<keyword evidence="2" id="KW-0229">DNA integration</keyword>
<dbReference type="EMBL" id="JAKOGG010000022">
    <property type="protein sequence ID" value="MCS4558523.1"/>
    <property type="molecule type" value="Genomic_DNA"/>
</dbReference>
<gene>
    <name evidence="6" type="ORF">L9G74_18975</name>
</gene>
<keyword evidence="3" id="KW-0238">DNA-binding</keyword>
<dbReference type="PANTHER" id="PTHR30629:SF6">
    <property type="entry name" value="PROPHAGE INTEGRASE INTA-RELATED"/>
    <property type="match status" value="1"/>
</dbReference>
<evidence type="ECO:0000256" key="1">
    <source>
        <dbReference type="ARBA" id="ARBA00008857"/>
    </source>
</evidence>
<keyword evidence="4" id="KW-0233">DNA recombination</keyword>
<dbReference type="InterPro" id="IPR013762">
    <property type="entry name" value="Integrase-like_cat_sf"/>
</dbReference>
<evidence type="ECO:0000313" key="6">
    <source>
        <dbReference type="EMBL" id="MCS4558523.1"/>
    </source>
</evidence>
<evidence type="ECO:0000256" key="2">
    <source>
        <dbReference type="ARBA" id="ARBA00022908"/>
    </source>
</evidence>
<comment type="caution">
    <text evidence="6">The sequence shown here is derived from an EMBL/GenBank/DDBJ whole genome shotgun (WGS) entry which is preliminary data.</text>
</comment>
<evidence type="ECO:0000259" key="5">
    <source>
        <dbReference type="PROSITE" id="PS51898"/>
    </source>
</evidence>
<keyword evidence="7" id="KW-1185">Reference proteome</keyword>
<comment type="similarity">
    <text evidence="1">Belongs to the 'phage' integrase family.</text>
</comment>
<dbReference type="InterPro" id="IPR011010">
    <property type="entry name" value="DNA_brk_join_enz"/>
</dbReference>
<dbReference type="InterPro" id="IPR050808">
    <property type="entry name" value="Phage_Integrase"/>
</dbReference>
<reference evidence="6 7" key="1">
    <citation type="submission" date="2022-02" db="EMBL/GenBank/DDBJ databases">
        <authorList>
            <person name="Zhuang L."/>
        </authorList>
    </citation>
    <scope>NUCLEOTIDE SEQUENCE [LARGE SCALE GENOMIC DNA]</scope>
    <source>
        <strain evidence="6 7">C32</strain>
    </source>
</reference>
<name>A0ABT2FQA2_9GAMM</name>
<reference evidence="7" key="2">
    <citation type="submission" date="2023-07" db="EMBL/GenBank/DDBJ databases">
        <title>Shewanella mangrovi sp. nov., an acetaldehyde- degrading bacterium isolated from mangrove sediment.</title>
        <authorList>
            <person name="Liu Y."/>
        </authorList>
    </citation>
    <scope>NUCLEOTIDE SEQUENCE [LARGE SCALE GENOMIC DNA]</scope>
    <source>
        <strain evidence="7">C32</strain>
    </source>
</reference>
<evidence type="ECO:0000256" key="4">
    <source>
        <dbReference type="ARBA" id="ARBA00023172"/>
    </source>
</evidence>
<sequence length="416" mass="47076">MASGVFVGKLNRAGLRRWLKERTERDFRDPRYPSVRLRAMASRQRASVFLVVNEDNQTKWKKQGTWPDMSIDCFLDELPEALAKRALGGDWTMGRFEVVTDLLLWFVDHVIGNTTLSKSWRRNVRSVVGKHLVPRLGDLPLAELSFLDVDKQLVQTMLADGYSAGYVAEVVSKLKAAFSKAAELRVVGTNPLADYQAKLSLKVAANDTRLFESELGALFERLSAALMPVAMLFTLMMMFGTRIGETRLARWDHFSGGMWIIPASNTKSKQEHRLPLTAAAWALIEHYRKWQLQHVGKRAFLFAGVDGPISIRTAQKWSEEIRFKDFTSHDLRKLFRTIIADMGVDTVIGERLVNHSLPVLLRTYVLSTLNTGMKQAIEQYHEYLIAHGFNKVAPEIIPRSLADLGNAETKMASGWL</sequence>
<accession>A0ABT2FQA2</accession>
<dbReference type="InterPro" id="IPR010998">
    <property type="entry name" value="Integrase_recombinase_N"/>
</dbReference>
<dbReference type="SUPFAM" id="SSF56349">
    <property type="entry name" value="DNA breaking-rejoining enzymes"/>
    <property type="match status" value="1"/>
</dbReference>
<dbReference type="PROSITE" id="PS51898">
    <property type="entry name" value="TYR_RECOMBINASE"/>
    <property type="match status" value="1"/>
</dbReference>
<evidence type="ECO:0000256" key="3">
    <source>
        <dbReference type="ARBA" id="ARBA00023125"/>
    </source>
</evidence>
<protein>
    <submittedName>
        <fullName evidence="6">Tyrosine-type recombinase/integrase</fullName>
    </submittedName>
</protein>
<dbReference type="Pfam" id="PF00589">
    <property type="entry name" value="Phage_integrase"/>
    <property type="match status" value="1"/>
</dbReference>
<dbReference type="Gene3D" id="1.10.150.130">
    <property type="match status" value="1"/>
</dbReference>
<feature type="domain" description="Tyr recombinase" evidence="5">
    <location>
        <begin position="205"/>
        <end position="378"/>
    </location>
</feature>
<dbReference type="InterPro" id="IPR002104">
    <property type="entry name" value="Integrase_catalytic"/>
</dbReference>
<dbReference type="Proteomes" id="UP001201549">
    <property type="component" value="Unassembled WGS sequence"/>
</dbReference>